<dbReference type="InterPro" id="IPR000182">
    <property type="entry name" value="GNAT_dom"/>
</dbReference>
<evidence type="ECO:0000259" key="4">
    <source>
        <dbReference type="PROSITE" id="PS51186"/>
    </source>
</evidence>
<dbReference type="Pfam" id="PF00583">
    <property type="entry name" value="Acetyltransf_1"/>
    <property type="match status" value="1"/>
</dbReference>
<dbReference type="InterPro" id="IPR051016">
    <property type="entry name" value="Diverse_Substrate_AcTransf"/>
</dbReference>
<evidence type="ECO:0000256" key="2">
    <source>
        <dbReference type="ARBA" id="ARBA00023315"/>
    </source>
</evidence>
<dbReference type="InterPro" id="IPR016181">
    <property type="entry name" value="Acyl_CoA_acyltransferase"/>
</dbReference>
<feature type="region of interest" description="Disordered" evidence="3">
    <location>
        <begin position="1"/>
        <end position="36"/>
    </location>
</feature>
<evidence type="ECO:0000256" key="1">
    <source>
        <dbReference type="ARBA" id="ARBA00022679"/>
    </source>
</evidence>
<reference evidence="6" key="1">
    <citation type="journal article" date="2019" name="Int. J. Syst. Evol. Microbiol.">
        <title>The Global Catalogue of Microorganisms (GCM) 10K type strain sequencing project: providing services to taxonomists for standard genome sequencing and annotation.</title>
        <authorList>
            <consortium name="The Broad Institute Genomics Platform"/>
            <consortium name="The Broad Institute Genome Sequencing Center for Infectious Disease"/>
            <person name="Wu L."/>
            <person name="Ma J."/>
        </authorList>
    </citation>
    <scope>NUCLEOTIDE SEQUENCE [LARGE SCALE GENOMIC DNA]</scope>
    <source>
        <strain evidence="6">JCM 16898</strain>
    </source>
</reference>
<feature type="domain" description="N-acetyltransferase" evidence="4">
    <location>
        <begin position="23"/>
        <end position="163"/>
    </location>
</feature>
<dbReference type="CDD" id="cd04301">
    <property type="entry name" value="NAT_SF"/>
    <property type="match status" value="1"/>
</dbReference>
<keyword evidence="2" id="KW-0012">Acyltransferase</keyword>
<evidence type="ECO:0000256" key="3">
    <source>
        <dbReference type="SAM" id="MobiDB-lite"/>
    </source>
</evidence>
<protein>
    <recommendedName>
        <fullName evidence="4">N-acetyltransferase domain-containing protein</fullName>
    </recommendedName>
</protein>
<evidence type="ECO:0000313" key="5">
    <source>
        <dbReference type="EMBL" id="GAA3558120.1"/>
    </source>
</evidence>
<keyword evidence="6" id="KW-1185">Reference proteome</keyword>
<dbReference type="Gene3D" id="3.40.630.30">
    <property type="match status" value="1"/>
</dbReference>
<dbReference type="PANTHER" id="PTHR10545">
    <property type="entry name" value="DIAMINE N-ACETYLTRANSFERASE"/>
    <property type="match status" value="1"/>
</dbReference>
<sequence length="163" mass="18330">MPDQQRGAPAAANVSGTTPVARGKGRSSRPGPRQDTCFEVERSDDAYERTRRRLLEDAQIRGIAARLNGKMVGAAHYLFHASVWYSGRCYLADLFVDEEVRRQGIATAMTKWVAQDAKAQGFPSRYWNTLEDAPARALYDRVGKLRKGFILYGYRRDATQRSA</sequence>
<dbReference type="RefSeq" id="WP_344863297.1">
    <property type="nucleotide sequence ID" value="NZ_BAAAZN010000010.1"/>
</dbReference>
<gene>
    <name evidence="5" type="ORF">GCM10022222_47100</name>
</gene>
<accession>A0ABP6WX82</accession>
<evidence type="ECO:0000313" key="6">
    <source>
        <dbReference type="Proteomes" id="UP001500689"/>
    </source>
</evidence>
<proteinExistence type="predicted"/>
<comment type="caution">
    <text evidence="5">The sequence shown here is derived from an EMBL/GenBank/DDBJ whole genome shotgun (WGS) entry which is preliminary data.</text>
</comment>
<dbReference type="PANTHER" id="PTHR10545:SF42">
    <property type="entry name" value="ACETYLTRANSFERASE"/>
    <property type="match status" value="1"/>
</dbReference>
<dbReference type="SUPFAM" id="SSF55729">
    <property type="entry name" value="Acyl-CoA N-acyltransferases (Nat)"/>
    <property type="match status" value="1"/>
</dbReference>
<organism evidence="5 6">
    <name type="scientific">Amycolatopsis ultiminotia</name>
    <dbReference type="NCBI Taxonomy" id="543629"/>
    <lineage>
        <taxon>Bacteria</taxon>
        <taxon>Bacillati</taxon>
        <taxon>Actinomycetota</taxon>
        <taxon>Actinomycetes</taxon>
        <taxon>Pseudonocardiales</taxon>
        <taxon>Pseudonocardiaceae</taxon>
        <taxon>Amycolatopsis</taxon>
    </lineage>
</organism>
<keyword evidence="1" id="KW-0808">Transferase</keyword>
<dbReference type="Proteomes" id="UP001500689">
    <property type="component" value="Unassembled WGS sequence"/>
</dbReference>
<dbReference type="EMBL" id="BAAAZN010000010">
    <property type="protein sequence ID" value="GAA3558120.1"/>
    <property type="molecule type" value="Genomic_DNA"/>
</dbReference>
<dbReference type="PROSITE" id="PS51186">
    <property type="entry name" value="GNAT"/>
    <property type="match status" value="1"/>
</dbReference>
<name>A0ABP6WX82_9PSEU</name>